<proteinExistence type="predicted"/>
<reference evidence="1" key="1">
    <citation type="submission" date="2020-05" db="EMBL/GenBank/DDBJ databases">
        <authorList>
            <person name="Chiriac C."/>
            <person name="Salcher M."/>
            <person name="Ghai R."/>
            <person name="Kavagutti S V."/>
        </authorList>
    </citation>
    <scope>NUCLEOTIDE SEQUENCE</scope>
</reference>
<accession>A0A6J5S3S1</accession>
<organism evidence="1">
    <name type="scientific">uncultured Caudovirales phage</name>
    <dbReference type="NCBI Taxonomy" id="2100421"/>
    <lineage>
        <taxon>Viruses</taxon>
        <taxon>Duplodnaviria</taxon>
        <taxon>Heunggongvirae</taxon>
        <taxon>Uroviricota</taxon>
        <taxon>Caudoviricetes</taxon>
        <taxon>Peduoviridae</taxon>
        <taxon>Maltschvirus</taxon>
        <taxon>Maltschvirus maltsch</taxon>
    </lineage>
</organism>
<dbReference type="EMBL" id="LR797331">
    <property type="protein sequence ID" value="CAB4203426.1"/>
    <property type="molecule type" value="Genomic_DNA"/>
</dbReference>
<evidence type="ECO:0000313" key="1">
    <source>
        <dbReference type="EMBL" id="CAB4203426.1"/>
    </source>
</evidence>
<sequence length="112" mass="12342">MRDLIEALDAPSGIRLGGLKNEDSTTFHSGSVYVHVWFDSGVAKTDAGKPVPNSGEFQVIASTSEDPLNLKPRGQVLARKEFRYADPKNRDLVVGAAQDFVRDCLFKYRKAS</sequence>
<gene>
    <name evidence="1" type="ORF">UFOVP1382_43</name>
</gene>
<protein>
    <submittedName>
        <fullName evidence="1">Uncharacterized protein</fullName>
    </submittedName>
</protein>
<name>A0A6J5S3S1_9CAUD</name>